<accession>A0A160KS50</accession>
<evidence type="ECO:0000313" key="3">
    <source>
        <dbReference type="Proteomes" id="UP000077071"/>
    </source>
</evidence>
<feature type="compositionally biased region" description="Polar residues" evidence="1">
    <location>
        <begin position="279"/>
        <end position="293"/>
    </location>
</feature>
<protein>
    <submittedName>
        <fullName evidence="2">Uncharacterized protein</fullName>
    </submittedName>
</protein>
<gene>
    <name evidence="2" type="ORF">A6122_1378</name>
</gene>
<sequence>MMSSGTAQGRMHGAGRMDGEKRPPVTPASDDPGFASRVLRRREAEELRSVPVAVLAEHRHRERIVRMEPRHGKRSVLTSPAVVAVLEQFLTAGRTIGPGAAVTLLAPVVGAVRSAAAEGIWLAPTADDIGLTEQGRPVLLLTTPAVDTPRETRESLQRVLERVGPHCPKLPVAALARHRDLLALEGTLYGLADPQGIGEEVRALRASAGAGVRPSAASVPLGRHRRVHPLDGWPDRARALAVRRRGPLATALVILLGAVLTGMLAGSPDELRAAGAADSVSTSSGTPYPTVNPSLPPTPAAQAVPAALEAEEAAELLLAAARACEDQSCTRRLVTADSPLGTVGDGVADRLPAHGDVSAVLADVNGASAVVHLGTPPGTAAASVLIIRTEAGWAIRDVYAGATP</sequence>
<name>A0A160KS50_9MICO</name>
<dbReference type="Proteomes" id="UP000077071">
    <property type="component" value="Chromosome"/>
</dbReference>
<dbReference type="PATRIC" id="fig|33888.3.peg.1516"/>
<dbReference type="KEGG" id="rtn:A6122_1378"/>
<dbReference type="RefSeq" id="WP_104261902.1">
    <property type="nucleotide sequence ID" value="NZ_CP015515.1"/>
</dbReference>
<keyword evidence="3" id="KW-1185">Reference proteome</keyword>
<feature type="region of interest" description="Disordered" evidence="1">
    <location>
        <begin position="276"/>
        <end position="300"/>
    </location>
</feature>
<evidence type="ECO:0000256" key="1">
    <source>
        <dbReference type="SAM" id="MobiDB-lite"/>
    </source>
</evidence>
<dbReference type="AlphaFoldDB" id="A0A160KS50"/>
<evidence type="ECO:0000313" key="2">
    <source>
        <dbReference type="EMBL" id="AND16516.1"/>
    </source>
</evidence>
<proteinExistence type="predicted"/>
<feature type="region of interest" description="Disordered" evidence="1">
    <location>
        <begin position="1"/>
        <end position="35"/>
    </location>
</feature>
<dbReference type="OrthoDB" id="5125808at2"/>
<reference evidence="2 3" key="1">
    <citation type="submission" date="2016-05" db="EMBL/GenBank/DDBJ databases">
        <title>Complete genome sequence of Rathayibacter tritici NCPPB 1953.</title>
        <authorList>
            <person name="Park J."/>
            <person name="Lee H.-H."/>
            <person name="Lee S.-W."/>
            <person name="Seo Y.-S."/>
        </authorList>
    </citation>
    <scope>NUCLEOTIDE SEQUENCE [LARGE SCALE GENOMIC DNA]</scope>
    <source>
        <strain evidence="2 3">NCPPB 1953</strain>
    </source>
</reference>
<dbReference type="EMBL" id="CP015515">
    <property type="protein sequence ID" value="AND16516.1"/>
    <property type="molecule type" value="Genomic_DNA"/>
</dbReference>
<organism evidence="2 3">
    <name type="scientific">Rathayibacter tritici</name>
    <dbReference type="NCBI Taxonomy" id="33888"/>
    <lineage>
        <taxon>Bacteria</taxon>
        <taxon>Bacillati</taxon>
        <taxon>Actinomycetota</taxon>
        <taxon>Actinomycetes</taxon>
        <taxon>Micrococcales</taxon>
        <taxon>Microbacteriaceae</taxon>
        <taxon>Rathayibacter</taxon>
    </lineage>
</organism>